<accession>A0AAE3HFT4</accession>
<keyword evidence="5" id="KW-1185">Reference proteome</keyword>
<evidence type="ECO:0000256" key="2">
    <source>
        <dbReference type="ARBA" id="ARBA00022723"/>
    </source>
</evidence>
<dbReference type="PANTHER" id="PTHR42796">
    <property type="entry name" value="FUMARYLACETOACETATE HYDROLASE DOMAIN-CONTAINING PROTEIN 2A-RELATED"/>
    <property type="match status" value="1"/>
</dbReference>
<dbReference type="InterPro" id="IPR011234">
    <property type="entry name" value="Fumarylacetoacetase-like_C"/>
</dbReference>
<dbReference type="FunFam" id="3.90.850.10:FF:000002">
    <property type="entry name" value="2-hydroxyhepta-2,4-diene-1,7-dioate isomerase"/>
    <property type="match status" value="1"/>
</dbReference>
<dbReference type="SUPFAM" id="SSF56529">
    <property type="entry name" value="FAH"/>
    <property type="match status" value="1"/>
</dbReference>
<comment type="similarity">
    <text evidence="1">Belongs to the FAH family.</text>
</comment>
<protein>
    <submittedName>
        <fullName evidence="4">Fumarylacetoacetate hydrolase family protein</fullName>
    </submittedName>
</protein>
<reference evidence="4" key="1">
    <citation type="submission" date="2022-07" db="EMBL/GenBank/DDBJ databases">
        <title>Enhanced cultured diversity of the mouse gut microbiota enables custom-made synthetic communities.</title>
        <authorList>
            <person name="Afrizal A."/>
        </authorList>
    </citation>
    <scope>NUCLEOTIDE SEQUENCE</scope>
    <source>
        <strain evidence="4">DSM 28593</strain>
    </source>
</reference>
<dbReference type="InterPro" id="IPR051121">
    <property type="entry name" value="FAH"/>
</dbReference>
<dbReference type="GO" id="GO:0016787">
    <property type="term" value="F:hydrolase activity"/>
    <property type="evidence" value="ECO:0007669"/>
    <property type="project" value="UniProtKB-KW"/>
</dbReference>
<dbReference type="GO" id="GO:0046872">
    <property type="term" value="F:metal ion binding"/>
    <property type="evidence" value="ECO:0007669"/>
    <property type="project" value="UniProtKB-KW"/>
</dbReference>
<dbReference type="Gene3D" id="3.90.850.10">
    <property type="entry name" value="Fumarylacetoacetase-like, C-terminal domain"/>
    <property type="match status" value="1"/>
</dbReference>
<evidence type="ECO:0000259" key="3">
    <source>
        <dbReference type="Pfam" id="PF01557"/>
    </source>
</evidence>
<proteinExistence type="inferred from homology"/>
<dbReference type="InterPro" id="IPR036663">
    <property type="entry name" value="Fumarylacetoacetase_C_sf"/>
</dbReference>
<evidence type="ECO:0000256" key="1">
    <source>
        <dbReference type="ARBA" id="ARBA00010211"/>
    </source>
</evidence>
<gene>
    <name evidence="4" type="ORF">NSA47_10260</name>
</gene>
<dbReference type="Proteomes" id="UP001205748">
    <property type="component" value="Unassembled WGS sequence"/>
</dbReference>
<evidence type="ECO:0000313" key="4">
    <source>
        <dbReference type="EMBL" id="MCR1899366.1"/>
    </source>
</evidence>
<organism evidence="4 5">
    <name type="scientific">Irregularibacter muris</name>
    <dbReference type="NCBI Taxonomy" id="1796619"/>
    <lineage>
        <taxon>Bacteria</taxon>
        <taxon>Bacillati</taxon>
        <taxon>Bacillota</taxon>
        <taxon>Clostridia</taxon>
        <taxon>Eubacteriales</taxon>
        <taxon>Eubacteriaceae</taxon>
        <taxon>Irregularibacter</taxon>
    </lineage>
</organism>
<dbReference type="PANTHER" id="PTHR42796:SF4">
    <property type="entry name" value="FUMARYLACETOACETATE HYDROLASE DOMAIN-CONTAINING PROTEIN 2A"/>
    <property type="match status" value="1"/>
</dbReference>
<sequence>MKLLNFMKNQEIRIGVKTDCEILDINKAGELLNIEMPNTLDDVIRKNKGKAIEKIVENSKGNAELYLKEEEIEFAPCIMNPQKIICVGLNYISHIDELQIQDLPKSPVLFSKFNNALAAHNEAITIPKNSEKIDYEAELVIVIGKEGKNIEESEALSYVFGYTAGNDFSARDLQFISSQWLIGKSFDGSAPVGPYIIPAKGINPQNLKIQSKVNGEIRQSSNTNKMIFSCAAIISYISKHMTLKPGDIIFTGTPEGVTLGYTTEEKQYLKSGDKVEIIIENIGVLSNTLE</sequence>
<name>A0AAE3HFT4_9FIRM</name>
<keyword evidence="2" id="KW-0479">Metal-binding</keyword>
<dbReference type="EMBL" id="JANKAS010000009">
    <property type="protein sequence ID" value="MCR1899366.1"/>
    <property type="molecule type" value="Genomic_DNA"/>
</dbReference>
<dbReference type="GO" id="GO:0016853">
    <property type="term" value="F:isomerase activity"/>
    <property type="evidence" value="ECO:0007669"/>
    <property type="project" value="UniProtKB-ARBA"/>
</dbReference>
<dbReference type="AlphaFoldDB" id="A0AAE3HFT4"/>
<feature type="domain" description="Fumarylacetoacetase-like C-terminal" evidence="3">
    <location>
        <begin position="83"/>
        <end position="289"/>
    </location>
</feature>
<dbReference type="RefSeq" id="WP_257531660.1">
    <property type="nucleotide sequence ID" value="NZ_JANKAS010000009.1"/>
</dbReference>
<dbReference type="GO" id="GO:0019752">
    <property type="term" value="P:carboxylic acid metabolic process"/>
    <property type="evidence" value="ECO:0007669"/>
    <property type="project" value="UniProtKB-ARBA"/>
</dbReference>
<evidence type="ECO:0000313" key="5">
    <source>
        <dbReference type="Proteomes" id="UP001205748"/>
    </source>
</evidence>
<dbReference type="Pfam" id="PF01557">
    <property type="entry name" value="FAA_hydrolase"/>
    <property type="match status" value="1"/>
</dbReference>
<keyword evidence="4" id="KW-0378">Hydrolase</keyword>
<comment type="caution">
    <text evidence="4">The sequence shown here is derived from an EMBL/GenBank/DDBJ whole genome shotgun (WGS) entry which is preliminary data.</text>
</comment>